<keyword evidence="1" id="KW-0732">Signal</keyword>
<accession>A0A2T6AZM1</accession>
<evidence type="ECO:0000313" key="2">
    <source>
        <dbReference type="EMBL" id="PTX49257.1"/>
    </source>
</evidence>
<protein>
    <submittedName>
        <fullName evidence="2">Uncharacterized protein DUF4864</fullName>
    </submittedName>
</protein>
<sequence length="134" mass="14937">MRRFLIVLAAITMAGTAPAPAQEAEIETVIREQLDAFLAEDVDTAFEYASPSIRNMFRTPGNFGAMVRNGYPMVWRPGEVRFGLLEDRDDGLWQRVYITDAAGTGHALEYQMTEVEGHWRISGVRMLDLAAVSA</sequence>
<dbReference type="OrthoDB" id="9130422at2"/>
<dbReference type="AlphaFoldDB" id="A0A2T6AZM1"/>
<name>A0A2T6AZM1_9RHOB</name>
<gene>
    <name evidence="2" type="ORF">C8N44_10797</name>
</gene>
<reference evidence="2 3" key="1">
    <citation type="submission" date="2018-04" db="EMBL/GenBank/DDBJ databases">
        <title>Genomic Encyclopedia of Archaeal and Bacterial Type Strains, Phase II (KMG-II): from individual species to whole genera.</title>
        <authorList>
            <person name="Goeker M."/>
        </authorList>
    </citation>
    <scope>NUCLEOTIDE SEQUENCE [LARGE SCALE GENOMIC DNA]</scope>
    <source>
        <strain evidence="2 3">DSM 29329</strain>
    </source>
</reference>
<dbReference type="Proteomes" id="UP000244069">
    <property type="component" value="Unassembled WGS sequence"/>
</dbReference>
<feature type="chain" id="PRO_5015557298" evidence="1">
    <location>
        <begin position="20"/>
        <end position="134"/>
    </location>
</feature>
<dbReference type="Pfam" id="PF16156">
    <property type="entry name" value="DUF4864"/>
    <property type="match status" value="1"/>
</dbReference>
<keyword evidence="3" id="KW-1185">Reference proteome</keyword>
<organism evidence="2 3">
    <name type="scientific">Allosediminivita pacifica</name>
    <dbReference type="NCBI Taxonomy" id="1267769"/>
    <lineage>
        <taxon>Bacteria</taxon>
        <taxon>Pseudomonadati</taxon>
        <taxon>Pseudomonadota</taxon>
        <taxon>Alphaproteobacteria</taxon>
        <taxon>Rhodobacterales</taxon>
        <taxon>Paracoccaceae</taxon>
        <taxon>Allosediminivita</taxon>
    </lineage>
</organism>
<dbReference type="EMBL" id="QBKN01000007">
    <property type="protein sequence ID" value="PTX49257.1"/>
    <property type="molecule type" value="Genomic_DNA"/>
</dbReference>
<dbReference type="RefSeq" id="WP_107975516.1">
    <property type="nucleotide sequence ID" value="NZ_BMEZ01000007.1"/>
</dbReference>
<proteinExistence type="predicted"/>
<evidence type="ECO:0000256" key="1">
    <source>
        <dbReference type="SAM" id="SignalP"/>
    </source>
</evidence>
<comment type="caution">
    <text evidence="2">The sequence shown here is derived from an EMBL/GenBank/DDBJ whole genome shotgun (WGS) entry which is preliminary data.</text>
</comment>
<evidence type="ECO:0000313" key="3">
    <source>
        <dbReference type="Proteomes" id="UP000244069"/>
    </source>
</evidence>
<dbReference type="InterPro" id="IPR032347">
    <property type="entry name" value="DUF4864"/>
</dbReference>
<feature type="signal peptide" evidence="1">
    <location>
        <begin position="1"/>
        <end position="19"/>
    </location>
</feature>